<evidence type="ECO:0000313" key="1">
    <source>
        <dbReference type="EMBL" id="KAJ6702904.1"/>
    </source>
</evidence>
<dbReference type="OrthoDB" id="20086at2759"/>
<comment type="caution">
    <text evidence="1">The sequence shown here is derived from an EMBL/GenBank/DDBJ whole genome shotgun (WGS) entry which is preliminary data.</text>
</comment>
<evidence type="ECO:0000313" key="2">
    <source>
        <dbReference type="Proteomes" id="UP001151529"/>
    </source>
</evidence>
<protein>
    <submittedName>
        <fullName evidence="1">PROTEIN YAE1-like protein</fullName>
    </submittedName>
</protein>
<dbReference type="InterPro" id="IPR038881">
    <property type="entry name" value="Yae1-like"/>
</dbReference>
<dbReference type="AlphaFoldDB" id="A0A9Q0T689"/>
<keyword evidence="2" id="KW-1185">Reference proteome</keyword>
<gene>
    <name evidence="1" type="ORF">OIU85_028924</name>
</gene>
<dbReference type="EMBL" id="JAPFFL010000009">
    <property type="protein sequence ID" value="KAJ6702904.1"/>
    <property type="molecule type" value="Genomic_DNA"/>
</dbReference>
<accession>A0A9Q0T689</accession>
<proteinExistence type="predicted"/>
<dbReference type="PANTHER" id="PTHR18829:SF0">
    <property type="entry name" value="PROTEIN YAE1 HOMOLOG"/>
    <property type="match status" value="1"/>
</dbReference>
<reference evidence="1" key="2">
    <citation type="journal article" date="2023" name="Int. J. Mol. Sci.">
        <title>De Novo Assembly and Annotation of 11 Diverse Shrub Willow (Salix) Genomes Reveals Novel Gene Organization in Sex-Linked Regions.</title>
        <authorList>
            <person name="Hyden B."/>
            <person name="Feng K."/>
            <person name="Yates T.B."/>
            <person name="Jawdy S."/>
            <person name="Cereghino C."/>
            <person name="Smart L.B."/>
            <person name="Muchero W."/>
        </authorList>
    </citation>
    <scope>NUCLEOTIDE SEQUENCE [LARGE SCALE GENOMIC DNA]</scope>
    <source>
        <tissue evidence="1">Shoot tip</tissue>
    </source>
</reference>
<dbReference type="Proteomes" id="UP001151529">
    <property type="component" value="Chromosome 3"/>
</dbReference>
<dbReference type="PANTHER" id="PTHR18829">
    <property type="entry name" value="PROTEIN YAE1 HOMOLOG"/>
    <property type="match status" value="1"/>
</dbReference>
<reference evidence="1" key="1">
    <citation type="submission" date="2022-11" db="EMBL/GenBank/DDBJ databases">
        <authorList>
            <person name="Hyden B.L."/>
            <person name="Feng K."/>
            <person name="Yates T."/>
            <person name="Jawdy S."/>
            <person name="Smart L.B."/>
            <person name="Muchero W."/>
        </authorList>
    </citation>
    <scope>NUCLEOTIDE SEQUENCE</scope>
    <source>
        <tissue evidence="1">Shoot tip</tissue>
    </source>
</reference>
<sequence length="107" mass="12510">MTINNNLLWNRRPDWINRIPYKQTSGSLLNSTTNQRWKAVLLRSFFQKVCSFQMLNWVLSPLLMRRRDQFHTIGYRDGLMAGREASAGFKQSVLVGHNWGVVRGVTR</sequence>
<name>A0A9Q0T689_SALVM</name>
<organism evidence="1 2">
    <name type="scientific">Salix viminalis</name>
    <name type="common">Common osier</name>
    <name type="synonym">Basket willow</name>
    <dbReference type="NCBI Taxonomy" id="40686"/>
    <lineage>
        <taxon>Eukaryota</taxon>
        <taxon>Viridiplantae</taxon>
        <taxon>Streptophyta</taxon>
        <taxon>Embryophyta</taxon>
        <taxon>Tracheophyta</taxon>
        <taxon>Spermatophyta</taxon>
        <taxon>Magnoliopsida</taxon>
        <taxon>eudicotyledons</taxon>
        <taxon>Gunneridae</taxon>
        <taxon>Pentapetalae</taxon>
        <taxon>rosids</taxon>
        <taxon>fabids</taxon>
        <taxon>Malpighiales</taxon>
        <taxon>Salicaceae</taxon>
        <taxon>Saliceae</taxon>
        <taxon>Salix</taxon>
    </lineage>
</organism>